<evidence type="ECO:0000259" key="8">
    <source>
        <dbReference type="Pfam" id="PF17801"/>
    </source>
</evidence>
<keyword evidence="5 7" id="KW-0378">Hydrolase</keyword>
<dbReference type="Pfam" id="PF16499">
    <property type="entry name" value="Melibiase_2"/>
    <property type="match status" value="2"/>
</dbReference>
<dbReference type="PANTHER" id="PTHR11452">
    <property type="entry name" value="ALPHA-GALACTOSIDASE/ALPHA-N-ACETYLGALACTOSAMINIDASE"/>
    <property type="match status" value="1"/>
</dbReference>
<comment type="catalytic activity">
    <reaction evidence="1">
        <text>Hydrolysis of terminal, non-reducing alpha-D-galactose residues in alpha-D-galactosides, including galactose oligosaccharides, galactomannans and galactolipids.</text>
        <dbReference type="EC" id="3.2.1.22"/>
    </reaction>
</comment>
<keyword evidence="7" id="KW-1015">Disulfide bond</keyword>
<dbReference type="AlphaFoldDB" id="A0A914BY81"/>
<dbReference type="GO" id="GO:0005737">
    <property type="term" value="C:cytoplasm"/>
    <property type="evidence" value="ECO:0007669"/>
    <property type="project" value="TreeGrafter"/>
</dbReference>
<dbReference type="WBParaSite" id="ACRNAN_Path_1277.g4992.t1">
    <property type="protein sequence ID" value="ACRNAN_Path_1277.g4992.t1"/>
    <property type="gene ID" value="ACRNAN_Path_1277.g4992"/>
</dbReference>
<dbReference type="SUPFAM" id="SSF51445">
    <property type="entry name" value="(Trans)glycosidases"/>
    <property type="match status" value="1"/>
</dbReference>
<evidence type="ECO:0000256" key="3">
    <source>
        <dbReference type="ARBA" id="ARBA00012755"/>
    </source>
</evidence>
<dbReference type="InterPro" id="IPR017853">
    <property type="entry name" value="GH"/>
</dbReference>
<reference evidence="10" key="1">
    <citation type="submission" date="2022-11" db="UniProtKB">
        <authorList>
            <consortium name="WormBaseParasite"/>
        </authorList>
    </citation>
    <scope>IDENTIFICATION</scope>
</reference>
<keyword evidence="4" id="KW-0732">Signal</keyword>
<dbReference type="InterPro" id="IPR002241">
    <property type="entry name" value="Glyco_hydro_27"/>
</dbReference>
<evidence type="ECO:0000256" key="2">
    <source>
        <dbReference type="ARBA" id="ARBA00009743"/>
    </source>
</evidence>
<dbReference type="InterPro" id="IPR041233">
    <property type="entry name" value="Melibiase_C"/>
</dbReference>
<dbReference type="GO" id="GO:0004557">
    <property type="term" value="F:alpha-galactosidase activity"/>
    <property type="evidence" value="ECO:0007669"/>
    <property type="project" value="UniProtKB-EC"/>
</dbReference>
<evidence type="ECO:0000256" key="1">
    <source>
        <dbReference type="ARBA" id="ARBA00001255"/>
    </source>
</evidence>
<evidence type="ECO:0000313" key="9">
    <source>
        <dbReference type="Proteomes" id="UP000887540"/>
    </source>
</evidence>
<proteinExistence type="inferred from homology"/>
<dbReference type="InterPro" id="IPR013785">
    <property type="entry name" value="Aldolase_TIM"/>
</dbReference>
<protein>
    <recommendedName>
        <fullName evidence="3 7">Alpha-galactosidase</fullName>
        <ecNumber evidence="7">3.2.1.-</ecNumber>
    </recommendedName>
</protein>
<evidence type="ECO:0000256" key="7">
    <source>
        <dbReference type="RuleBase" id="RU361168"/>
    </source>
</evidence>
<feature type="domain" description="Alpha galactosidase C-terminal" evidence="8">
    <location>
        <begin position="162"/>
        <end position="226"/>
    </location>
</feature>
<evidence type="ECO:0000256" key="5">
    <source>
        <dbReference type="ARBA" id="ARBA00022801"/>
    </source>
</evidence>
<dbReference type="PANTHER" id="PTHR11452:SF83">
    <property type="entry name" value="ALPHA-GALACTOSIDASE"/>
    <property type="match status" value="1"/>
</dbReference>
<organism evidence="9 10">
    <name type="scientific">Acrobeloides nanus</name>
    <dbReference type="NCBI Taxonomy" id="290746"/>
    <lineage>
        <taxon>Eukaryota</taxon>
        <taxon>Metazoa</taxon>
        <taxon>Ecdysozoa</taxon>
        <taxon>Nematoda</taxon>
        <taxon>Chromadorea</taxon>
        <taxon>Rhabditida</taxon>
        <taxon>Tylenchina</taxon>
        <taxon>Cephalobomorpha</taxon>
        <taxon>Cephaloboidea</taxon>
        <taxon>Cephalobidae</taxon>
        <taxon>Acrobeloides</taxon>
    </lineage>
</organism>
<comment type="subunit">
    <text evidence="7">Homodimer.</text>
</comment>
<keyword evidence="6 7" id="KW-0326">Glycosidase</keyword>
<dbReference type="EC" id="3.2.1.-" evidence="7"/>
<dbReference type="PRINTS" id="PR00740">
    <property type="entry name" value="GLHYDRLASE27"/>
</dbReference>
<dbReference type="Gene3D" id="2.60.40.1180">
    <property type="entry name" value="Golgi alpha-mannosidase II"/>
    <property type="match status" value="1"/>
</dbReference>
<evidence type="ECO:0000313" key="10">
    <source>
        <dbReference type="WBParaSite" id="ACRNAN_Path_1277.g4992.t1"/>
    </source>
</evidence>
<sequence length="257" mass="29142">MYSPALKRSYGHIETDAQTFADWNVDYLKFDGCNIDLNLLPIGYAQMAQALNKTGRPIVYSCSWPAYLVNQPEKIVVGDPRLTPDQSRAQMTMWSIWSAPLIMSNDLRNIDPIYKEILLNKRVIAVDQDPLGIMGRLVKKSGSTSIYVKKMTPCDENRETCSYAVAILNRSKRDLVTETFTLTELGLIHHSGYNILELWDGKNMGTFKSEGTYSAKVPPTGVHFFKATPKIFEENAEKVDDFEGKEINEDRDLEKSM</sequence>
<name>A0A914BY81_9BILA</name>
<dbReference type="GO" id="GO:0016139">
    <property type="term" value="P:glycoside catabolic process"/>
    <property type="evidence" value="ECO:0007669"/>
    <property type="project" value="TreeGrafter"/>
</dbReference>
<evidence type="ECO:0000256" key="4">
    <source>
        <dbReference type="ARBA" id="ARBA00022729"/>
    </source>
</evidence>
<comment type="similarity">
    <text evidence="2 7">Belongs to the glycosyl hydrolase 27 family.</text>
</comment>
<keyword evidence="9" id="KW-1185">Reference proteome</keyword>
<dbReference type="GO" id="GO:0009311">
    <property type="term" value="P:oligosaccharide metabolic process"/>
    <property type="evidence" value="ECO:0007669"/>
    <property type="project" value="TreeGrafter"/>
</dbReference>
<dbReference type="Gene3D" id="3.20.20.70">
    <property type="entry name" value="Aldolase class I"/>
    <property type="match status" value="2"/>
</dbReference>
<evidence type="ECO:0000256" key="6">
    <source>
        <dbReference type="ARBA" id="ARBA00023295"/>
    </source>
</evidence>
<dbReference type="Proteomes" id="UP000887540">
    <property type="component" value="Unplaced"/>
</dbReference>
<dbReference type="Pfam" id="PF17801">
    <property type="entry name" value="Melibiase_C"/>
    <property type="match status" value="1"/>
</dbReference>
<dbReference type="SUPFAM" id="SSF51011">
    <property type="entry name" value="Glycosyl hydrolase domain"/>
    <property type="match status" value="1"/>
</dbReference>
<accession>A0A914BY81</accession>
<dbReference type="InterPro" id="IPR013780">
    <property type="entry name" value="Glyco_hydro_b"/>
</dbReference>